<dbReference type="Proteomes" id="UP000076761">
    <property type="component" value="Unassembled WGS sequence"/>
</dbReference>
<dbReference type="OrthoDB" id="1081007at2759"/>
<dbReference type="GO" id="GO:0006751">
    <property type="term" value="P:glutathione catabolic process"/>
    <property type="evidence" value="ECO:0007669"/>
    <property type="project" value="UniProtKB-UniRule"/>
</dbReference>
<feature type="binding site" evidence="2">
    <location>
        <position position="108"/>
    </location>
    <ligand>
        <name>L-glutamate</name>
        <dbReference type="ChEBI" id="CHEBI:29985"/>
    </ligand>
</feature>
<dbReference type="GO" id="GO:0036374">
    <property type="term" value="F:glutathione hydrolase activity"/>
    <property type="evidence" value="ECO:0007669"/>
    <property type="project" value="UniProtKB-UniRule"/>
</dbReference>
<keyword evidence="3" id="KW-0808">Transferase</keyword>
<accession>A0A165RMR0</accession>
<dbReference type="SUPFAM" id="SSF56235">
    <property type="entry name" value="N-terminal nucleophile aminohydrolases (Ntn hydrolases)"/>
    <property type="match status" value="1"/>
</dbReference>
<comment type="catalytic activity">
    <reaction evidence="3">
        <text>an S-substituted glutathione + H2O = an S-substituted L-cysteinylglycine + L-glutamate</text>
        <dbReference type="Rhea" id="RHEA:59468"/>
        <dbReference type="ChEBI" id="CHEBI:15377"/>
        <dbReference type="ChEBI" id="CHEBI:29985"/>
        <dbReference type="ChEBI" id="CHEBI:90779"/>
        <dbReference type="ChEBI" id="CHEBI:143103"/>
        <dbReference type="EC" id="3.4.19.13"/>
    </reaction>
</comment>
<comment type="pathway">
    <text evidence="3">Sulfur metabolism; glutathione metabolism.</text>
</comment>
<dbReference type="EMBL" id="KV425580">
    <property type="protein sequence ID" value="KZT24040.1"/>
    <property type="molecule type" value="Genomic_DNA"/>
</dbReference>
<comment type="function">
    <text evidence="3">Cleaves the gamma-glutamyl peptide bond of glutathione and glutathione conjugates.</text>
</comment>
<dbReference type="EC" id="2.3.2.2" evidence="3"/>
<dbReference type="Gene3D" id="3.60.20.40">
    <property type="match status" value="1"/>
</dbReference>
<reference evidence="5 6" key="1">
    <citation type="journal article" date="2016" name="Mol. Biol. Evol.">
        <title>Comparative Genomics of Early-Diverging Mushroom-Forming Fungi Provides Insights into the Origins of Lignocellulose Decay Capabilities.</title>
        <authorList>
            <person name="Nagy L.G."/>
            <person name="Riley R."/>
            <person name="Tritt A."/>
            <person name="Adam C."/>
            <person name="Daum C."/>
            <person name="Floudas D."/>
            <person name="Sun H."/>
            <person name="Yadav J.S."/>
            <person name="Pangilinan J."/>
            <person name="Larsson K.H."/>
            <person name="Matsuura K."/>
            <person name="Barry K."/>
            <person name="Labutti K."/>
            <person name="Kuo R."/>
            <person name="Ohm R.A."/>
            <person name="Bhattacharya S.S."/>
            <person name="Shirouzu T."/>
            <person name="Yoshinaga Y."/>
            <person name="Martin F.M."/>
            <person name="Grigoriev I.V."/>
            <person name="Hibbett D.S."/>
        </authorList>
    </citation>
    <scope>NUCLEOTIDE SEQUENCE [LARGE SCALE GENOMIC DNA]</scope>
    <source>
        <strain evidence="5 6">HHB14362 ss-1</strain>
    </source>
</reference>
<feature type="binding site" evidence="2">
    <location>
        <begin position="402"/>
        <end position="404"/>
    </location>
    <ligand>
        <name>L-glutamate</name>
        <dbReference type="ChEBI" id="CHEBI:29985"/>
    </ligand>
</feature>
<dbReference type="AlphaFoldDB" id="A0A165RMR0"/>
<dbReference type="Pfam" id="PF01019">
    <property type="entry name" value="G_glu_transpept"/>
    <property type="match status" value="1"/>
</dbReference>
<feature type="chain" id="PRO_5007865877" description="Glutathione hydrolase" evidence="4">
    <location>
        <begin position="20"/>
        <end position="581"/>
    </location>
</feature>
<organism evidence="5 6">
    <name type="scientific">Neolentinus lepideus HHB14362 ss-1</name>
    <dbReference type="NCBI Taxonomy" id="1314782"/>
    <lineage>
        <taxon>Eukaryota</taxon>
        <taxon>Fungi</taxon>
        <taxon>Dikarya</taxon>
        <taxon>Basidiomycota</taxon>
        <taxon>Agaricomycotina</taxon>
        <taxon>Agaricomycetes</taxon>
        <taxon>Gloeophyllales</taxon>
        <taxon>Gloeophyllaceae</taxon>
        <taxon>Neolentinus</taxon>
    </lineage>
</organism>
<dbReference type="EC" id="3.4.19.13" evidence="3"/>
<comment type="catalytic activity">
    <reaction evidence="3">
        <text>an N-terminal (5-L-glutamyl)-[peptide] + an alpha-amino acid = 5-L-glutamyl amino acid + an N-terminal L-alpha-aminoacyl-[peptide]</text>
        <dbReference type="Rhea" id="RHEA:23904"/>
        <dbReference type="Rhea" id="RHEA-COMP:9780"/>
        <dbReference type="Rhea" id="RHEA-COMP:9795"/>
        <dbReference type="ChEBI" id="CHEBI:77644"/>
        <dbReference type="ChEBI" id="CHEBI:78597"/>
        <dbReference type="ChEBI" id="CHEBI:78599"/>
        <dbReference type="ChEBI" id="CHEBI:78608"/>
        <dbReference type="EC" id="2.3.2.2"/>
    </reaction>
</comment>
<name>A0A165RMR0_9AGAM</name>
<dbReference type="InterPro" id="IPR043138">
    <property type="entry name" value="GGT_lsub"/>
</dbReference>
<dbReference type="PRINTS" id="PR01210">
    <property type="entry name" value="GGTRANSPTASE"/>
</dbReference>
<protein>
    <recommendedName>
        <fullName evidence="3">Glutathione hydrolase</fullName>
        <ecNumber evidence="3">2.3.2.2</ecNumber>
        <ecNumber evidence="3">3.4.19.13</ecNumber>
    </recommendedName>
    <alternativeName>
        <fullName evidence="3">Gamma-glutamyltransferase</fullName>
    </alternativeName>
    <alternativeName>
        <fullName evidence="3">Gamma-glutamyltranspeptidase</fullName>
    </alternativeName>
</protein>
<keyword evidence="3" id="KW-0378">Hydrolase</keyword>
<proteinExistence type="predicted"/>
<dbReference type="PANTHER" id="PTHR11686:SF62">
    <property type="entry name" value="GLUTATHIONE HYDROLASE"/>
    <property type="match status" value="1"/>
</dbReference>
<evidence type="ECO:0000256" key="3">
    <source>
        <dbReference type="RuleBase" id="RU368068"/>
    </source>
</evidence>
<evidence type="ECO:0000313" key="5">
    <source>
        <dbReference type="EMBL" id="KZT24040.1"/>
    </source>
</evidence>
<evidence type="ECO:0000256" key="4">
    <source>
        <dbReference type="SAM" id="SignalP"/>
    </source>
</evidence>
<keyword evidence="4" id="KW-0732">Signal</keyword>
<dbReference type="GO" id="GO:0005886">
    <property type="term" value="C:plasma membrane"/>
    <property type="evidence" value="ECO:0007669"/>
    <property type="project" value="TreeGrafter"/>
</dbReference>
<sequence>MVAVTSGIVLAALLANAAASHVLERASTPASLVPTSGQHGAVATEVGQCSEVGVHIMEQGGNAADAAIASSLCVGVISAYHSGIGGGGFMLVRFNTNGGHDYEMIDFRETMPAAGNETMYLTATSPTASTVGGLAVGVPGELRGWESLHQRHGKLPWETLFQPAINVARNGFPVNVDLANALSSSYKFLTQDPLWAEVYAPNGTLLGLGDTVYRKRYANTLEKISIYGAHYFYKGEMAINTAEAAYARGGILTTADLANYTAVIRKPSNITYRNHRIFSTIAPSSGSVVLSALKIFEGYPGNALPSDPAINLTTHRLIEATKFAYGQRTNFGDPAFTANVSTLEQEFLTEASAEAVRAKISSNQTFDALYYNVNNYLVLNDSGTSHVAAVDHTGMAVSLTTTVNLYWGSQVMTTDGIILNDEMDDFSSPGQTNSFGFAASPANYISPGKRPQSSIASSIAEDLTTGEISIATGSAGGSRIITATLQNLHWYLDVGFSPSDAVHQARWHDQLTDVTYFEIAAPQLGMAGFDNRTVNYLAGLGYNITYEDESGSTGHIIGRAANGTLTAASDPRKAAGHGAAY</sequence>
<dbReference type="InterPro" id="IPR000101">
    <property type="entry name" value="GGT_peptidase"/>
</dbReference>
<dbReference type="InParanoid" id="A0A165RMR0"/>
<dbReference type="InterPro" id="IPR043137">
    <property type="entry name" value="GGT_ssub_C"/>
</dbReference>
<dbReference type="FunFam" id="1.10.246.130:FF:000001">
    <property type="entry name" value="Gamma-glutamyltransferase 5 isoform 1"/>
    <property type="match status" value="1"/>
</dbReference>
<dbReference type="STRING" id="1314782.A0A165RMR0"/>
<dbReference type="UniPathway" id="UPA00204"/>
<dbReference type="Gene3D" id="1.10.246.130">
    <property type="match status" value="1"/>
</dbReference>
<feature type="binding site" evidence="2">
    <location>
        <position position="477"/>
    </location>
    <ligand>
        <name>L-glutamate</name>
        <dbReference type="ChEBI" id="CHEBI:29985"/>
    </ligand>
</feature>
<feature type="signal peptide" evidence="4">
    <location>
        <begin position="1"/>
        <end position="19"/>
    </location>
</feature>
<gene>
    <name evidence="5" type="ORF">NEOLEDRAFT_1135556</name>
</gene>
<evidence type="ECO:0000313" key="6">
    <source>
        <dbReference type="Proteomes" id="UP000076761"/>
    </source>
</evidence>
<evidence type="ECO:0000256" key="1">
    <source>
        <dbReference type="PIRSR" id="PIRSR600101-1"/>
    </source>
</evidence>
<comment type="catalytic activity">
    <reaction evidence="3">
        <text>glutathione + H2O = L-cysteinylglycine + L-glutamate</text>
        <dbReference type="Rhea" id="RHEA:28807"/>
        <dbReference type="ChEBI" id="CHEBI:15377"/>
        <dbReference type="ChEBI" id="CHEBI:29985"/>
        <dbReference type="ChEBI" id="CHEBI:57925"/>
        <dbReference type="ChEBI" id="CHEBI:61694"/>
        <dbReference type="EC" id="3.4.19.13"/>
    </reaction>
</comment>
<keyword evidence="3" id="KW-0012">Acyltransferase</keyword>
<dbReference type="PANTHER" id="PTHR11686">
    <property type="entry name" value="GAMMA GLUTAMYL TRANSPEPTIDASE"/>
    <property type="match status" value="1"/>
</dbReference>
<dbReference type="GO" id="GO:0103068">
    <property type="term" value="F:leukotriene C4 gamma-glutamyl transferase activity"/>
    <property type="evidence" value="ECO:0007669"/>
    <property type="project" value="UniProtKB-EC"/>
</dbReference>
<dbReference type="InterPro" id="IPR029055">
    <property type="entry name" value="Ntn_hydrolases_N"/>
</dbReference>
<feature type="binding site" evidence="2">
    <location>
        <begin position="453"/>
        <end position="454"/>
    </location>
    <ligand>
        <name>L-glutamate</name>
        <dbReference type="ChEBI" id="CHEBI:29985"/>
    </ligand>
</feature>
<feature type="binding site" evidence="2">
    <location>
        <position position="425"/>
    </location>
    <ligand>
        <name>L-glutamate</name>
        <dbReference type="ChEBI" id="CHEBI:29985"/>
    </ligand>
</feature>
<feature type="active site" description="Nucleophile" evidence="1">
    <location>
        <position position="384"/>
    </location>
</feature>
<keyword evidence="6" id="KW-1185">Reference proteome</keyword>
<evidence type="ECO:0000256" key="2">
    <source>
        <dbReference type="PIRSR" id="PIRSR600101-2"/>
    </source>
</evidence>